<dbReference type="EMBL" id="PP179332">
    <property type="protein sequence ID" value="XAI71172.1"/>
    <property type="molecule type" value="Genomic_DNA"/>
</dbReference>
<sequence length="170" mass="19052">MAIPDYADDRARQFFDRGFVGQSHGDEGQNGWRYSWNATADGLHATAVHTCDRLRPVCAYCGEHALPVQKELPYSDRHSSRYIDKGYTCCCSGAMDERDYVALRETMLQRHAQELEELESAAPVPPLHIAQAYGRKAAEKALGEISTWGCRDLNEINMKMGAPPKGNNFE</sequence>
<organism evidence="1">
    <name type="scientific">Pseudomonas phage Cygsa01</name>
    <dbReference type="NCBI Taxonomy" id="3138529"/>
    <lineage>
        <taxon>Viruses</taxon>
    </lineage>
</organism>
<accession>A0AAU6W4M0</accession>
<name>A0AAU6W4M0_9VIRU</name>
<reference evidence="1" key="1">
    <citation type="journal article" date="2024" name="J. Gen. Virol.">
        <title>Novel phages of Pseudomonas syringae unveil numerous potential auxiliary metabolic genes.</title>
        <authorList>
            <person name="Feltin C."/>
            <person name="Garneau J.R."/>
            <person name="Morris C.E."/>
            <person name="Berard A."/>
            <person name="Torres-Barcelo C."/>
        </authorList>
    </citation>
    <scope>NUCLEOTIDE SEQUENCE</scope>
</reference>
<proteinExistence type="predicted"/>
<gene>
    <name evidence="1" type="ORF">Cygsa01_00126</name>
</gene>
<evidence type="ECO:0000313" key="1">
    <source>
        <dbReference type="EMBL" id="XAI71172.1"/>
    </source>
</evidence>
<protein>
    <submittedName>
        <fullName evidence="1">Uncharacterized protein</fullName>
    </submittedName>
</protein>